<protein>
    <submittedName>
        <fullName evidence="2">Uncharacterized protein</fullName>
    </submittedName>
</protein>
<dbReference type="AlphaFoldDB" id="A0AA35WVW6"/>
<dbReference type="EMBL" id="CASHTH010002500">
    <property type="protein sequence ID" value="CAI8030776.1"/>
    <property type="molecule type" value="Genomic_DNA"/>
</dbReference>
<accession>A0AA35WVW6</accession>
<sequence>MHPHPSGGFCGCALHLRPPPERVRPSRLAGGERPSTGSGRARIPRAPTF</sequence>
<dbReference type="Proteomes" id="UP001174909">
    <property type="component" value="Unassembled WGS sequence"/>
</dbReference>
<keyword evidence="3" id="KW-1185">Reference proteome</keyword>
<proteinExistence type="predicted"/>
<evidence type="ECO:0000313" key="3">
    <source>
        <dbReference type="Proteomes" id="UP001174909"/>
    </source>
</evidence>
<reference evidence="2" key="1">
    <citation type="submission" date="2023-03" db="EMBL/GenBank/DDBJ databases">
        <authorList>
            <person name="Steffen K."/>
            <person name="Cardenas P."/>
        </authorList>
    </citation>
    <scope>NUCLEOTIDE SEQUENCE</scope>
</reference>
<organism evidence="2 3">
    <name type="scientific">Geodia barretti</name>
    <name type="common">Barrett's horny sponge</name>
    <dbReference type="NCBI Taxonomy" id="519541"/>
    <lineage>
        <taxon>Eukaryota</taxon>
        <taxon>Metazoa</taxon>
        <taxon>Porifera</taxon>
        <taxon>Demospongiae</taxon>
        <taxon>Heteroscleromorpha</taxon>
        <taxon>Tetractinellida</taxon>
        <taxon>Astrophorina</taxon>
        <taxon>Geodiidae</taxon>
        <taxon>Geodia</taxon>
    </lineage>
</organism>
<name>A0AA35WVW6_GEOBA</name>
<comment type="caution">
    <text evidence="2">The sequence shown here is derived from an EMBL/GenBank/DDBJ whole genome shotgun (WGS) entry which is preliminary data.</text>
</comment>
<evidence type="ECO:0000313" key="2">
    <source>
        <dbReference type="EMBL" id="CAI8030776.1"/>
    </source>
</evidence>
<gene>
    <name evidence="2" type="ORF">GBAR_LOCUS17463</name>
</gene>
<feature type="region of interest" description="Disordered" evidence="1">
    <location>
        <begin position="1"/>
        <end position="49"/>
    </location>
</feature>
<evidence type="ECO:0000256" key="1">
    <source>
        <dbReference type="SAM" id="MobiDB-lite"/>
    </source>
</evidence>